<gene>
    <name evidence="3" type="ORF">PEVE_00018681</name>
</gene>
<dbReference type="Gene3D" id="1.50.10.10">
    <property type="match status" value="1"/>
</dbReference>
<evidence type="ECO:0000256" key="1">
    <source>
        <dbReference type="ARBA" id="ARBA00007179"/>
    </source>
</evidence>
<evidence type="ECO:0000313" key="4">
    <source>
        <dbReference type="Proteomes" id="UP001159427"/>
    </source>
</evidence>
<protein>
    <recommendedName>
        <fullName evidence="5">LanC-like protein 2</fullName>
    </recommendedName>
</protein>
<organism evidence="3 4">
    <name type="scientific">Porites evermanni</name>
    <dbReference type="NCBI Taxonomy" id="104178"/>
    <lineage>
        <taxon>Eukaryota</taxon>
        <taxon>Metazoa</taxon>
        <taxon>Cnidaria</taxon>
        <taxon>Anthozoa</taxon>
        <taxon>Hexacorallia</taxon>
        <taxon>Scleractinia</taxon>
        <taxon>Fungiina</taxon>
        <taxon>Poritidae</taxon>
        <taxon>Porites</taxon>
    </lineage>
</organism>
<evidence type="ECO:0000313" key="3">
    <source>
        <dbReference type="EMBL" id="CAH3188625.1"/>
    </source>
</evidence>
<dbReference type="Pfam" id="PF05147">
    <property type="entry name" value="LANC_like"/>
    <property type="match status" value="1"/>
</dbReference>
<dbReference type="InterPro" id="IPR007822">
    <property type="entry name" value="LANC-like"/>
</dbReference>
<comment type="similarity">
    <text evidence="1">Belongs to the LanC-like protein family.</text>
</comment>
<dbReference type="InterPro" id="IPR020464">
    <property type="entry name" value="LanC-like_prot_euk"/>
</dbReference>
<dbReference type="PANTHER" id="PTHR12736">
    <property type="entry name" value="LANC-LIKE PROTEIN"/>
    <property type="match status" value="1"/>
</dbReference>
<dbReference type="PANTHER" id="PTHR12736:SF21">
    <property type="entry name" value="LANC-LIKE PROTEIN 2"/>
    <property type="match status" value="1"/>
</dbReference>
<dbReference type="EMBL" id="CALNXI010002529">
    <property type="protein sequence ID" value="CAH3188625.1"/>
    <property type="molecule type" value="Genomic_DNA"/>
</dbReference>
<comment type="caution">
    <text evidence="3">The sequence shown here is derived from an EMBL/GenBank/DDBJ whole genome shotgun (WGS) entry which is preliminary data.</text>
</comment>
<dbReference type="InterPro" id="IPR012341">
    <property type="entry name" value="6hp_glycosidase-like_sf"/>
</dbReference>
<reference evidence="3 4" key="1">
    <citation type="submission" date="2022-05" db="EMBL/GenBank/DDBJ databases">
        <authorList>
            <consortium name="Genoscope - CEA"/>
            <person name="William W."/>
        </authorList>
    </citation>
    <scope>NUCLEOTIDE SEQUENCE [LARGE SCALE GENOMIC DNA]</scope>
</reference>
<accession>A0ABN8SEM1</accession>
<dbReference type="SUPFAM" id="SSF158745">
    <property type="entry name" value="LanC-like"/>
    <property type="match status" value="1"/>
</dbReference>
<evidence type="ECO:0000256" key="2">
    <source>
        <dbReference type="SAM" id="MobiDB-lite"/>
    </source>
</evidence>
<dbReference type="PRINTS" id="PR01951">
    <property type="entry name" value="LANCEUKARYTE"/>
</dbReference>
<dbReference type="CDD" id="cd04794">
    <property type="entry name" value="euk_LANCL"/>
    <property type="match status" value="1"/>
</dbReference>
<sequence>MSGSERNFKNTFQDYDGRNSLQSPDGKIAEPFLSRLKDETYKLLKQCEEGFQYTRDDRDYSVYTGSGGMAFLYMHLSETLFKDNEDQRQKYLKNALRILEHDQHGLRGRRMTFVCGDPGILSSLAVLYSKLGQEDKSTKCLSKLLSLLDNVCGGDPSLPDEVLYGRAGYLFSLLFAQKHLGEEKISRDIINQVCQVILDSGERLSRRERSNSPLMFMWHEKHYVGAAHGIVGIMFMLLQVKKIGIYF</sequence>
<name>A0ABN8SEM1_9CNID</name>
<feature type="region of interest" description="Disordered" evidence="2">
    <location>
        <begin position="1"/>
        <end position="23"/>
    </location>
</feature>
<dbReference type="PRINTS" id="PR01950">
    <property type="entry name" value="LANCSUPER"/>
</dbReference>
<keyword evidence="4" id="KW-1185">Reference proteome</keyword>
<dbReference type="Proteomes" id="UP001159427">
    <property type="component" value="Unassembled WGS sequence"/>
</dbReference>
<proteinExistence type="inferred from homology"/>
<evidence type="ECO:0008006" key="5">
    <source>
        <dbReference type="Google" id="ProtNLM"/>
    </source>
</evidence>